<dbReference type="SUPFAM" id="SSF52540">
    <property type="entry name" value="P-loop containing nucleoside triphosphate hydrolases"/>
    <property type="match status" value="2"/>
</dbReference>
<name>A0A2P5CSD5_TREOI</name>
<keyword evidence="12 14" id="KW-0342">GTP-binding</keyword>
<evidence type="ECO:0000256" key="9">
    <source>
        <dbReference type="ARBA" id="ARBA00022837"/>
    </source>
</evidence>
<feature type="domain" description="Miro" evidence="17">
    <location>
        <begin position="427"/>
        <end position="597"/>
    </location>
</feature>
<evidence type="ECO:0000259" key="17">
    <source>
        <dbReference type="PROSITE" id="PS51423"/>
    </source>
</evidence>
<dbReference type="SMART" id="SM00175">
    <property type="entry name" value="RAB"/>
    <property type="match status" value="1"/>
</dbReference>
<dbReference type="EMBL" id="JXTC01000332">
    <property type="protein sequence ID" value="PON63932.1"/>
    <property type="molecule type" value="Genomic_DNA"/>
</dbReference>
<dbReference type="Pfam" id="PF00071">
    <property type="entry name" value="Ras"/>
    <property type="match status" value="1"/>
</dbReference>
<dbReference type="InterPro" id="IPR001806">
    <property type="entry name" value="Small_GTPase"/>
</dbReference>
<dbReference type="GO" id="GO:0005509">
    <property type="term" value="F:calcium ion binding"/>
    <property type="evidence" value="ECO:0007669"/>
    <property type="project" value="InterPro"/>
</dbReference>
<dbReference type="InterPro" id="IPR020860">
    <property type="entry name" value="MIRO_dom"/>
</dbReference>
<comment type="subcellular location">
    <subcellularLocation>
        <location evidence="1 14">Mitochondrion outer membrane</location>
        <topology evidence="1 14">Single-pass type IV membrane protein</topology>
    </subcellularLocation>
</comment>
<dbReference type="PANTHER" id="PTHR46819:SF1">
    <property type="entry name" value="EF-HAND CALCIUM-BINDING DOMAIN-CONTAINING PROTEIN 7"/>
    <property type="match status" value="1"/>
</dbReference>
<evidence type="ECO:0000256" key="11">
    <source>
        <dbReference type="ARBA" id="ARBA00023128"/>
    </source>
</evidence>
<keyword evidence="11 14" id="KW-0496">Mitochondrion</keyword>
<organism evidence="18 19">
    <name type="scientific">Trema orientale</name>
    <name type="common">Charcoal tree</name>
    <name type="synonym">Celtis orientalis</name>
    <dbReference type="NCBI Taxonomy" id="63057"/>
    <lineage>
        <taxon>Eukaryota</taxon>
        <taxon>Viridiplantae</taxon>
        <taxon>Streptophyta</taxon>
        <taxon>Embryophyta</taxon>
        <taxon>Tracheophyta</taxon>
        <taxon>Spermatophyta</taxon>
        <taxon>Magnoliopsida</taxon>
        <taxon>eudicotyledons</taxon>
        <taxon>Gunneridae</taxon>
        <taxon>Pentapetalae</taxon>
        <taxon>rosids</taxon>
        <taxon>fabids</taxon>
        <taxon>Rosales</taxon>
        <taxon>Cannabaceae</taxon>
        <taxon>Trema</taxon>
    </lineage>
</organism>
<keyword evidence="5" id="KW-0677">Repeat</keyword>
<comment type="caution">
    <text evidence="18">The sequence shown here is derived from an EMBL/GenBank/DDBJ whole genome shotgun (WGS) entry which is preliminary data.</text>
</comment>
<dbReference type="FunFam" id="3.40.50.300:FF:000935">
    <property type="entry name" value="Mitochondrial Rho GTPase"/>
    <property type="match status" value="1"/>
</dbReference>
<dbReference type="STRING" id="63057.A0A2P5CSD5"/>
<dbReference type="PROSITE" id="PS00018">
    <property type="entry name" value="EF_HAND_1"/>
    <property type="match status" value="1"/>
</dbReference>
<dbReference type="OrthoDB" id="10020961at2759"/>
<comment type="similarity">
    <text evidence="2 14">Belongs to the mitochondrial Rho GTPase family.</text>
</comment>
<evidence type="ECO:0000256" key="8">
    <source>
        <dbReference type="ARBA" id="ARBA00022801"/>
    </source>
</evidence>
<evidence type="ECO:0000256" key="2">
    <source>
        <dbReference type="ARBA" id="ARBA00007981"/>
    </source>
</evidence>
<dbReference type="CDD" id="cd01892">
    <property type="entry name" value="Miro2"/>
    <property type="match status" value="1"/>
</dbReference>
<keyword evidence="8 14" id="KW-0378">Hydrolase</keyword>
<dbReference type="EC" id="3.6.5.-" evidence="14"/>
<feature type="transmembrane region" description="Helical" evidence="15">
    <location>
        <begin position="617"/>
        <end position="642"/>
    </location>
</feature>
<evidence type="ECO:0000313" key="19">
    <source>
        <dbReference type="Proteomes" id="UP000237000"/>
    </source>
</evidence>
<evidence type="ECO:0000256" key="7">
    <source>
        <dbReference type="ARBA" id="ARBA00022787"/>
    </source>
</evidence>
<evidence type="ECO:0000256" key="4">
    <source>
        <dbReference type="ARBA" id="ARBA00022723"/>
    </source>
</evidence>
<dbReference type="InterPro" id="IPR013566">
    <property type="entry name" value="EF_hand_assoc_1"/>
</dbReference>
<evidence type="ECO:0000256" key="10">
    <source>
        <dbReference type="ARBA" id="ARBA00022989"/>
    </source>
</evidence>
<dbReference type="FunFam" id="1.10.238.10:FF:000011">
    <property type="entry name" value="Mitochondrial Rho GTPase"/>
    <property type="match status" value="1"/>
</dbReference>
<dbReference type="Gene3D" id="3.40.50.300">
    <property type="entry name" value="P-loop containing nucleotide triphosphate hydrolases"/>
    <property type="match status" value="2"/>
</dbReference>
<keyword evidence="19" id="KW-1185">Reference proteome</keyword>
<gene>
    <name evidence="18" type="ORF">TorRG33x02_274870</name>
</gene>
<evidence type="ECO:0000256" key="15">
    <source>
        <dbReference type="SAM" id="Phobius"/>
    </source>
</evidence>
<keyword evidence="9 14" id="KW-0106">Calcium</keyword>
<dbReference type="CDD" id="cd01893">
    <property type="entry name" value="Miro1"/>
    <property type="match status" value="1"/>
</dbReference>
<keyword evidence="4" id="KW-0479">Metal-binding</keyword>
<feature type="domain" description="Miro" evidence="17">
    <location>
        <begin position="14"/>
        <end position="181"/>
    </location>
</feature>
<dbReference type="PROSITE" id="PS50222">
    <property type="entry name" value="EF_HAND_2"/>
    <property type="match status" value="2"/>
</dbReference>
<dbReference type="FunFam" id="3.40.50.300:FF:000553">
    <property type="entry name" value="Mitochondrial Rho GTPase"/>
    <property type="match status" value="1"/>
</dbReference>
<evidence type="ECO:0000256" key="5">
    <source>
        <dbReference type="ARBA" id="ARBA00022737"/>
    </source>
</evidence>
<accession>A0A2P5CSD5</accession>
<dbReference type="Pfam" id="PF08355">
    <property type="entry name" value="EF_assoc_1"/>
    <property type="match status" value="1"/>
</dbReference>
<keyword evidence="13 14" id="KW-0472">Membrane</keyword>
<protein>
    <recommendedName>
        <fullName evidence="14">Mitochondrial Rho GTPase</fullName>
        <ecNumber evidence="14">3.6.5.-</ecNumber>
    </recommendedName>
</protein>
<feature type="domain" description="EF-hand" evidence="16">
    <location>
        <begin position="319"/>
        <end position="354"/>
    </location>
</feature>
<dbReference type="GO" id="GO:0003924">
    <property type="term" value="F:GTPase activity"/>
    <property type="evidence" value="ECO:0007669"/>
    <property type="project" value="InterPro"/>
</dbReference>
<dbReference type="InterPro" id="IPR013567">
    <property type="entry name" value="EF_hand_assoc_2"/>
</dbReference>
<dbReference type="InterPro" id="IPR002048">
    <property type="entry name" value="EF_hand_dom"/>
</dbReference>
<sequence length="650" mass="72514">MSGGFAGNFSFRGRNGVRVVVAGDRGTGKSSLIVAAATESSPENVSPVLSPTRLPADLFPDFVPLTIIDTSSSLESRSKRNEELKRADAVVLTYACDQPMTIARLRSFWLPELRQLEVKVPVIIVGCKLDLRDEHEQVSIEQLMSPIMQEFREIETCIECSAATLIQVPEVFYYAQKAVLHPTAPLFDQERQTLQPRCISALRRIFMLCDRDMDGALSNAELNEFQVNSPPPDGFIVPAEIVGVKRVVQEKLPDGVNQLGLTLTGFLFLHALFIEKGRLETTWAVLRRFGYDNDLKLREDFIPVPSSRAPDQTMELTNEAVEFLRGIFRLFDTDNDGALKPSEVDELFCTAPDRPWNEAPYEDAAERTALGNLSLNGFLSEWALMTLLDPLRSLANLMYIGYSGDPASALRVNRRRRIDQKKHKTERNVFQCFVFGAKNAGKSALLNSLLERPFSNSHNTSSTSERFAANVVNRVGGNKKTLILREIPEDGVKKFLSNKEFLAVCDVAVFLYDSSDEYSLKRSQELLFEVARLGEESGYGVPCLLIAAKDDLDPYPMAIQHSMRVCRALGIEAPISVSVKSSFLNNVFSRIVDVAEQPHLHIPETETGRNRKHYQQLISRSLMCMSVGAAAAVFGLAVYRVYAARRNTSS</sequence>
<dbReference type="InterPro" id="IPR027417">
    <property type="entry name" value="P-loop_NTPase"/>
</dbReference>
<reference evidence="19" key="1">
    <citation type="submission" date="2016-06" db="EMBL/GenBank/DDBJ databases">
        <title>Parallel loss of symbiosis genes in relatives of nitrogen-fixing non-legume Parasponia.</title>
        <authorList>
            <person name="Van Velzen R."/>
            <person name="Holmer R."/>
            <person name="Bu F."/>
            <person name="Rutten L."/>
            <person name="Van Zeijl A."/>
            <person name="Liu W."/>
            <person name="Santuari L."/>
            <person name="Cao Q."/>
            <person name="Sharma T."/>
            <person name="Shen D."/>
            <person name="Roswanjaya Y."/>
            <person name="Wardhani T."/>
            <person name="Kalhor M.S."/>
            <person name="Jansen J."/>
            <person name="Van den Hoogen J."/>
            <person name="Gungor B."/>
            <person name="Hartog M."/>
            <person name="Hontelez J."/>
            <person name="Verver J."/>
            <person name="Yang W.-C."/>
            <person name="Schijlen E."/>
            <person name="Repin R."/>
            <person name="Schilthuizen M."/>
            <person name="Schranz E."/>
            <person name="Heidstra R."/>
            <person name="Miyata K."/>
            <person name="Fedorova E."/>
            <person name="Kohlen W."/>
            <person name="Bisseling T."/>
            <person name="Smit S."/>
            <person name="Geurts R."/>
        </authorList>
    </citation>
    <scope>NUCLEOTIDE SEQUENCE [LARGE SCALE GENOMIC DNA]</scope>
    <source>
        <strain evidence="19">cv. RG33-2</strain>
    </source>
</reference>
<dbReference type="AlphaFoldDB" id="A0A2P5CSD5"/>
<dbReference type="PANTHER" id="PTHR46819">
    <property type="entry name" value="EF-HAND CALCIUM-BINDING DOMAIN-CONTAINING PROTEIN 7"/>
    <property type="match status" value="1"/>
</dbReference>
<evidence type="ECO:0000259" key="16">
    <source>
        <dbReference type="PROSITE" id="PS50222"/>
    </source>
</evidence>
<dbReference type="InterPro" id="IPR018247">
    <property type="entry name" value="EF_Hand_1_Ca_BS"/>
</dbReference>
<keyword evidence="3 15" id="KW-0812">Transmembrane</keyword>
<dbReference type="InParanoid" id="A0A2P5CSD5"/>
<dbReference type="SMART" id="SM00174">
    <property type="entry name" value="RHO"/>
    <property type="match status" value="1"/>
</dbReference>
<evidence type="ECO:0000313" key="18">
    <source>
        <dbReference type="EMBL" id="PON63932.1"/>
    </source>
</evidence>
<keyword evidence="6 14" id="KW-0547">Nucleotide-binding</keyword>
<dbReference type="FunFam" id="1.10.238.10:FF:000212">
    <property type="entry name" value="Mitochondrial Rho GTPase"/>
    <property type="match status" value="1"/>
</dbReference>
<keyword evidence="10 15" id="KW-1133">Transmembrane helix</keyword>
<evidence type="ECO:0000256" key="13">
    <source>
        <dbReference type="ARBA" id="ARBA00023136"/>
    </source>
</evidence>
<keyword evidence="7 14" id="KW-1000">Mitochondrion outer membrane</keyword>
<dbReference type="Pfam" id="PF08356">
    <property type="entry name" value="EF_assoc_2"/>
    <property type="match status" value="1"/>
</dbReference>
<dbReference type="SUPFAM" id="SSF47473">
    <property type="entry name" value="EF-hand"/>
    <property type="match status" value="1"/>
</dbReference>
<evidence type="ECO:0000256" key="3">
    <source>
        <dbReference type="ARBA" id="ARBA00022692"/>
    </source>
</evidence>
<dbReference type="InterPro" id="IPR021181">
    <property type="entry name" value="Miro"/>
</dbReference>
<evidence type="ECO:0000256" key="12">
    <source>
        <dbReference type="ARBA" id="ARBA00023134"/>
    </source>
</evidence>
<dbReference type="GO" id="GO:0007005">
    <property type="term" value="P:mitochondrion organization"/>
    <property type="evidence" value="ECO:0007669"/>
    <property type="project" value="InterPro"/>
</dbReference>
<dbReference type="PROSITE" id="PS51423">
    <property type="entry name" value="MIRO"/>
    <property type="match status" value="2"/>
</dbReference>
<dbReference type="InterPro" id="IPR011992">
    <property type="entry name" value="EF-hand-dom_pair"/>
</dbReference>
<evidence type="ECO:0000256" key="1">
    <source>
        <dbReference type="ARBA" id="ARBA00004200"/>
    </source>
</evidence>
<dbReference type="GO" id="GO:0005741">
    <property type="term" value="C:mitochondrial outer membrane"/>
    <property type="evidence" value="ECO:0007669"/>
    <property type="project" value="UniProtKB-SubCell"/>
</dbReference>
<dbReference type="Proteomes" id="UP000237000">
    <property type="component" value="Unassembled WGS sequence"/>
</dbReference>
<dbReference type="InterPro" id="IPR052266">
    <property type="entry name" value="Miro-EF-hand_domain"/>
</dbReference>
<evidence type="ECO:0000256" key="6">
    <source>
        <dbReference type="ARBA" id="ARBA00022741"/>
    </source>
</evidence>
<dbReference type="SMART" id="SM00173">
    <property type="entry name" value="RAS"/>
    <property type="match status" value="1"/>
</dbReference>
<dbReference type="PIRSF" id="PIRSF037488">
    <property type="entry name" value="Mt_Rho_GTPase"/>
    <property type="match status" value="1"/>
</dbReference>
<evidence type="ECO:0000256" key="14">
    <source>
        <dbReference type="PIRNR" id="PIRNR037488"/>
    </source>
</evidence>
<dbReference type="PRINTS" id="PR00449">
    <property type="entry name" value="RASTRNSFRMNG"/>
</dbReference>
<proteinExistence type="inferred from homology"/>
<dbReference type="GO" id="GO:0005525">
    <property type="term" value="F:GTP binding"/>
    <property type="evidence" value="ECO:0007669"/>
    <property type="project" value="UniProtKB-KW"/>
</dbReference>
<dbReference type="Gene3D" id="1.10.238.10">
    <property type="entry name" value="EF-hand"/>
    <property type="match status" value="2"/>
</dbReference>
<feature type="domain" description="EF-hand" evidence="16">
    <location>
        <begin position="197"/>
        <end position="232"/>
    </location>
</feature>